<gene>
    <name evidence="2" type="ORF">SADFL11_1024</name>
</gene>
<accession>A0A5E8GVX5</accession>
<keyword evidence="1" id="KW-0812">Transmembrane</keyword>
<evidence type="ECO:0000256" key="1">
    <source>
        <dbReference type="SAM" id="Phobius"/>
    </source>
</evidence>
<feature type="transmembrane region" description="Helical" evidence="1">
    <location>
        <begin position="41"/>
        <end position="60"/>
    </location>
</feature>
<dbReference type="AlphaFoldDB" id="A0A5E8GVX5"/>
<proteinExistence type="predicted"/>
<protein>
    <submittedName>
        <fullName evidence="2">Uncharacterized protein</fullName>
    </submittedName>
</protein>
<dbReference type="Proteomes" id="UP000004703">
    <property type="component" value="Chromosome"/>
</dbReference>
<name>A0A5E8GVX5_ROSAD</name>
<dbReference type="RefSeq" id="WP_008190213.1">
    <property type="nucleotide sequence ID" value="NZ_CM011002.1"/>
</dbReference>
<dbReference type="EMBL" id="ACCU02000003">
    <property type="protein sequence ID" value="EEE43738.1"/>
    <property type="molecule type" value="Genomic_DNA"/>
</dbReference>
<comment type="caution">
    <text evidence="2">The sequence shown here is derived from an EMBL/GenBank/DDBJ whole genome shotgun (WGS) entry which is preliminary data.</text>
</comment>
<evidence type="ECO:0000313" key="2">
    <source>
        <dbReference type="EMBL" id="EEE43738.1"/>
    </source>
</evidence>
<organism evidence="2 3">
    <name type="scientific">Roseibium alexandrii (strain DSM 17067 / NCIMB 14079 / DFL-11)</name>
    <name type="common">Labrenzia alexandrii</name>
    <dbReference type="NCBI Taxonomy" id="244592"/>
    <lineage>
        <taxon>Bacteria</taxon>
        <taxon>Pseudomonadati</taxon>
        <taxon>Pseudomonadota</taxon>
        <taxon>Alphaproteobacteria</taxon>
        <taxon>Hyphomicrobiales</taxon>
        <taxon>Stappiaceae</taxon>
        <taxon>Roseibium</taxon>
    </lineage>
</organism>
<keyword evidence="1" id="KW-1133">Transmembrane helix</keyword>
<reference evidence="2 3" key="1">
    <citation type="submission" date="2008-01" db="EMBL/GenBank/DDBJ databases">
        <authorList>
            <person name="Wagner-Dobler I."/>
            <person name="Ferriera S."/>
            <person name="Johnson J."/>
            <person name="Kravitz S."/>
            <person name="Beeson K."/>
            <person name="Sutton G."/>
            <person name="Rogers Y.-H."/>
            <person name="Friedman R."/>
            <person name="Frazier M."/>
            <person name="Venter J.C."/>
        </authorList>
    </citation>
    <scope>NUCLEOTIDE SEQUENCE [LARGE SCALE GENOMIC DNA]</scope>
    <source>
        <strain evidence="3">DSM 17067 / NCIMB 14079 / DFL-11</strain>
    </source>
</reference>
<reference evidence="2 3" key="2">
    <citation type="submission" date="2013-04" db="EMBL/GenBank/DDBJ databases">
        <authorList>
            <person name="Fiebig A."/>
            <person name="Pradella S."/>
            <person name="Wagner-Doebler I."/>
        </authorList>
    </citation>
    <scope>NUCLEOTIDE SEQUENCE [LARGE SCALE GENOMIC DNA]</scope>
    <source>
        <strain evidence="3">DSM 17067 / NCIMB 14079 / DFL-11</strain>
    </source>
</reference>
<keyword evidence="1" id="KW-0472">Membrane</keyword>
<evidence type="ECO:0000313" key="3">
    <source>
        <dbReference type="Proteomes" id="UP000004703"/>
    </source>
</evidence>
<sequence>MLGVIIGLVAIVLGASALLRRGGPAAGSSRVSKILTGKPVGVFLVLIGGFMLMSTSFIFVDANSVGHLKRIYAFKELPQGRIIALEGEKGPQAQILGPGFHFIPLVRVIYDFEEWDVISIPEGYYGQLTALDGDAMPSGMFMAPAISDSEVGDMLKAESFLTKGGLRGPQETVLKPGQYRLNRYLFDLRLDENTNATIIPAGHVGVVKSNVSQPGINCVEEEVSASTASREALTVPLVPRGCVGIWKEPLFPGAYYLNRQAYEVTLVDTRVQTWEYKGGYTKRIIDLSVDQQGNIQQNERSVQERIPDDAADRAVYVKVEGWDIPLELRALVQVDPTNAPVVVGSVGGLGEIENRILTPAIRSIVRNVAGASIRVPDKNADGTPVEPAQFTVRPTRVLDLIENRDALEQTIEQQIKIEGNKAGVNIREIRLGEPAIPPELLVSRLRVQLADQLSTAYERETDAQQKRIETEQARSTADEQPRLVEAQIAVQVANQREQERAALGRAERQYLEELARGQRAQVDVLGQDRVALLQALEKLLTSLERKPELVGLVGKLVPNTVVGGDGAGLAGAAALLGASIGGQSSASGTPRTPSQ</sequence>